<dbReference type="GO" id="GO:0004176">
    <property type="term" value="F:ATP-dependent peptidase activity"/>
    <property type="evidence" value="ECO:0007669"/>
    <property type="project" value="UniProtKB-UniRule"/>
</dbReference>
<feature type="active site" evidence="3">
    <location>
        <position position="122"/>
    </location>
</feature>
<reference evidence="5 6" key="1">
    <citation type="journal article" date="2018" name="ISME J.">
        <title>A methanotrophic archaeon couples anaerobic oxidation of methane to Fe(III) reduction.</title>
        <authorList>
            <person name="Cai C."/>
            <person name="Leu A.O."/>
            <person name="Xie G.J."/>
            <person name="Guo J."/>
            <person name="Feng Y."/>
            <person name="Zhao J.X."/>
            <person name="Tyson G.W."/>
            <person name="Yuan Z."/>
            <person name="Hu S."/>
        </authorList>
    </citation>
    <scope>NUCLEOTIDE SEQUENCE [LARGE SCALE GENOMIC DNA]</scope>
    <source>
        <strain evidence="5">FeB_12</strain>
    </source>
</reference>
<feature type="active site" evidence="3">
    <location>
        <position position="165"/>
    </location>
</feature>
<protein>
    <recommendedName>
        <fullName evidence="3">endopeptidase La</fullName>
        <ecNumber evidence="3">3.4.21.53</ecNumber>
    </recommendedName>
</protein>
<dbReference type="EC" id="3.4.21.53" evidence="3"/>
<dbReference type="InterPro" id="IPR008268">
    <property type="entry name" value="Peptidase_S16_AS"/>
</dbReference>
<organism evidence="5 6">
    <name type="scientific">candidate division GN15 bacterium</name>
    <dbReference type="NCBI Taxonomy" id="2072418"/>
    <lineage>
        <taxon>Bacteria</taxon>
        <taxon>candidate division GN15</taxon>
    </lineage>
</organism>
<dbReference type="InterPro" id="IPR027065">
    <property type="entry name" value="Lon_Prtase"/>
</dbReference>
<feature type="domain" description="Lon proteolytic" evidence="4">
    <location>
        <begin position="35"/>
        <end position="216"/>
    </location>
</feature>
<dbReference type="GO" id="GO:0030163">
    <property type="term" value="P:protein catabolic process"/>
    <property type="evidence" value="ECO:0007669"/>
    <property type="project" value="InterPro"/>
</dbReference>
<dbReference type="Proteomes" id="UP000250918">
    <property type="component" value="Unassembled WGS sequence"/>
</dbReference>
<comment type="similarity">
    <text evidence="3">Belongs to the peptidase S16 family.</text>
</comment>
<dbReference type="InterPro" id="IPR008269">
    <property type="entry name" value="Lon_proteolytic"/>
</dbReference>
<evidence type="ECO:0000256" key="1">
    <source>
        <dbReference type="ARBA" id="ARBA00022801"/>
    </source>
</evidence>
<feature type="non-terminal residue" evidence="5">
    <location>
        <position position="1"/>
    </location>
</feature>
<evidence type="ECO:0000256" key="3">
    <source>
        <dbReference type="PROSITE-ProRule" id="PRU01122"/>
    </source>
</evidence>
<proteinExistence type="inferred from homology"/>
<dbReference type="PRINTS" id="PR00830">
    <property type="entry name" value="ENDOLAPTASE"/>
</dbReference>
<dbReference type="GO" id="GO:0004252">
    <property type="term" value="F:serine-type endopeptidase activity"/>
    <property type="evidence" value="ECO:0007669"/>
    <property type="project" value="UniProtKB-UniRule"/>
</dbReference>
<dbReference type="PROSITE" id="PS51786">
    <property type="entry name" value="LON_PROTEOLYTIC"/>
    <property type="match status" value="1"/>
</dbReference>
<dbReference type="PANTHER" id="PTHR10046">
    <property type="entry name" value="ATP DEPENDENT LON PROTEASE FAMILY MEMBER"/>
    <property type="match status" value="1"/>
</dbReference>
<keyword evidence="3" id="KW-0645">Protease</keyword>
<dbReference type="PROSITE" id="PS01046">
    <property type="entry name" value="LON_SER"/>
    <property type="match status" value="1"/>
</dbReference>
<dbReference type="AlphaFoldDB" id="A0A855X1D5"/>
<sequence>DLAEGKKLRSLTIPASKILRYLGPRKYTHTNLKTEPTVGYAIGLAWTEMGGEVLPVEVVPMPGKAKLTLTGSLGDVMQESATAALSYVRNRAATFGLKPDFFENLELHVHIPEGAVPKDGPSAGVTLLTALLSSLTSIPVRTDIAMTGEITLTGDVLPIGGLNEKLLAAKRLGVTKIVLPERNRKDLQDLAPELLDGLQLNFVKNVNDVLTLVMTKSPLTATKAKLPSSTGARIAR</sequence>
<evidence type="ECO:0000259" key="4">
    <source>
        <dbReference type="PROSITE" id="PS51786"/>
    </source>
</evidence>
<evidence type="ECO:0000313" key="5">
    <source>
        <dbReference type="EMBL" id="PWB69525.1"/>
    </source>
</evidence>
<keyword evidence="2 3" id="KW-0720">Serine protease</keyword>
<dbReference type="Gene3D" id="3.30.230.10">
    <property type="match status" value="1"/>
</dbReference>
<dbReference type="InterPro" id="IPR020568">
    <property type="entry name" value="Ribosomal_Su5_D2-typ_SF"/>
</dbReference>
<comment type="caution">
    <text evidence="5">The sequence shown here is derived from an EMBL/GenBank/DDBJ whole genome shotgun (WGS) entry which is preliminary data.</text>
</comment>
<gene>
    <name evidence="5" type="ORF">C3F09_10300</name>
</gene>
<dbReference type="GO" id="GO:0005524">
    <property type="term" value="F:ATP binding"/>
    <property type="evidence" value="ECO:0007669"/>
    <property type="project" value="InterPro"/>
</dbReference>
<dbReference type="GO" id="GO:0006508">
    <property type="term" value="P:proteolysis"/>
    <property type="evidence" value="ECO:0007669"/>
    <property type="project" value="UniProtKB-KW"/>
</dbReference>
<dbReference type="InterPro" id="IPR014721">
    <property type="entry name" value="Ribsml_uS5_D2-typ_fold_subgr"/>
</dbReference>
<dbReference type="EMBL" id="PQAP01000170">
    <property type="protein sequence ID" value="PWB69525.1"/>
    <property type="molecule type" value="Genomic_DNA"/>
</dbReference>
<accession>A0A855X1D5</accession>
<dbReference type="Pfam" id="PF05362">
    <property type="entry name" value="Lon_C"/>
    <property type="match status" value="1"/>
</dbReference>
<evidence type="ECO:0000313" key="6">
    <source>
        <dbReference type="Proteomes" id="UP000250918"/>
    </source>
</evidence>
<name>A0A855X1D5_9BACT</name>
<evidence type="ECO:0000256" key="2">
    <source>
        <dbReference type="ARBA" id="ARBA00022825"/>
    </source>
</evidence>
<dbReference type="SUPFAM" id="SSF54211">
    <property type="entry name" value="Ribosomal protein S5 domain 2-like"/>
    <property type="match status" value="1"/>
</dbReference>
<keyword evidence="1 3" id="KW-0378">Hydrolase</keyword>
<comment type="catalytic activity">
    <reaction evidence="3">
        <text>Hydrolysis of proteins in presence of ATP.</text>
        <dbReference type="EC" id="3.4.21.53"/>
    </reaction>
</comment>